<reference evidence="4" key="1">
    <citation type="journal article" date="2019" name="Int. J. Syst. Evol. Microbiol.">
        <title>The Global Catalogue of Microorganisms (GCM) 10K type strain sequencing project: providing services to taxonomists for standard genome sequencing and annotation.</title>
        <authorList>
            <consortium name="The Broad Institute Genomics Platform"/>
            <consortium name="The Broad Institute Genome Sequencing Center for Infectious Disease"/>
            <person name="Wu L."/>
            <person name="Ma J."/>
        </authorList>
    </citation>
    <scope>NUCLEOTIDE SEQUENCE [LARGE SCALE GENOMIC DNA]</scope>
    <source>
        <strain evidence="4">JCM 10425</strain>
    </source>
</reference>
<sequence length="188" mass="20427">MGTNLKLSRRWLTRTSVALVTLVAALVGVAQSPAAAASLGPYQIFPASPDPVKCLDVPNGSTDNGESIIIYTCDRLKENQQWYFDEVSTGVWEIRNRETNKCMVVKGASTASGAAIIQYTCNGTSNSWWRTDYVRDAGGGLGWYKIRNAKSNLCIAVKGAGTANKTTLVQYACNGTLNGQFTWNYPFP</sequence>
<evidence type="ECO:0000256" key="1">
    <source>
        <dbReference type="SAM" id="SignalP"/>
    </source>
</evidence>
<accession>A0ABP3EJR7</accession>
<protein>
    <recommendedName>
        <fullName evidence="2">Ricin B lectin domain-containing protein</fullName>
    </recommendedName>
</protein>
<keyword evidence="4" id="KW-1185">Reference proteome</keyword>
<dbReference type="SMART" id="SM00458">
    <property type="entry name" value="RICIN"/>
    <property type="match status" value="1"/>
</dbReference>
<comment type="caution">
    <text evidence="3">The sequence shown here is derived from an EMBL/GenBank/DDBJ whole genome shotgun (WGS) entry which is preliminary data.</text>
</comment>
<evidence type="ECO:0000259" key="2">
    <source>
        <dbReference type="SMART" id="SM00458"/>
    </source>
</evidence>
<feature type="signal peptide" evidence="1">
    <location>
        <begin position="1"/>
        <end position="36"/>
    </location>
</feature>
<dbReference type="InterPro" id="IPR035992">
    <property type="entry name" value="Ricin_B-like_lectins"/>
</dbReference>
<dbReference type="Gene3D" id="2.80.10.50">
    <property type="match status" value="3"/>
</dbReference>
<dbReference type="PROSITE" id="PS50231">
    <property type="entry name" value="RICIN_B_LECTIN"/>
    <property type="match status" value="1"/>
</dbReference>
<dbReference type="SUPFAM" id="SSF50370">
    <property type="entry name" value="Ricin B-like lectins"/>
    <property type="match status" value="1"/>
</dbReference>
<proteinExistence type="predicted"/>
<keyword evidence="1" id="KW-0732">Signal</keyword>
<organism evidence="3 4">
    <name type="scientific">Cryptosporangium japonicum</name>
    <dbReference type="NCBI Taxonomy" id="80872"/>
    <lineage>
        <taxon>Bacteria</taxon>
        <taxon>Bacillati</taxon>
        <taxon>Actinomycetota</taxon>
        <taxon>Actinomycetes</taxon>
        <taxon>Cryptosporangiales</taxon>
        <taxon>Cryptosporangiaceae</taxon>
        <taxon>Cryptosporangium</taxon>
    </lineage>
</organism>
<dbReference type="CDD" id="cd00161">
    <property type="entry name" value="beta-trefoil_Ricin-like"/>
    <property type="match status" value="1"/>
</dbReference>
<feature type="domain" description="Ricin B lectin" evidence="2">
    <location>
        <begin position="41"/>
        <end position="184"/>
    </location>
</feature>
<dbReference type="Proteomes" id="UP001500967">
    <property type="component" value="Unassembled WGS sequence"/>
</dbReference>
<evidence type="ECO:0000313" key="3">
    <source>
        <dbReference type="EMBL" id="GAA0266220.1"/>
    </source>
</evidence>
<dbReference type="Pfam" id="PF14200">
    <property type="entry name" value="RicinB_lectin_2"/>
    <property type="match status" value="1"/>
</dbReference>
<dbReference type="InterPro" id="IPR000772">
    <property type="entry name" value="Ricin_B_lectin"/>
</dbReference>
<gene>
    <name evidence="3" type="ORF">GCM10009539_61250</name>
</gene>
<dbReference type="EMBL" id="BAAAGX010000025">
    <property type="protein sequence ID" value="GAA0266220.1"/>
    <property type="molecule type" value="Genomic_DNA"/>
</dbReference>
<name>A0ABP3EJR7_9ACTN</name>
<feature type="chain" id="PRO_5047357220" description="Ricin B lectin domain-containing protein" evidence="1">
    <location>
        <begin position="37"/>
        <end position="188"/>
    </location>
</feature>
<evidence type="ECO:0000313" key="4">
    <source>
        <dbReference type="Proteomes" id="UP001500967"/>
    </source>
</evidence>